<evidence type="ECO:0000256" key="1">
    <source>
        <dbReference type="SAM" id="MobiDB-lite"/>
    </source>
</evidence>
<organism evidence="2">
    <name type="scientific">Edaphobacter paludis</name>
    <dbReference type="NCBI Taxonomy" id="3035702"/>
    <lineage>
        <taxon>Bacteria</taxon>
        <taxon>Pseudomonadati</taxon>
        <taxon>Acidobacteriota</taxon>
        <taxon>Terriglobia</taxon>
        <taxon>Terriglobales</taxon>
        <taxon>Acidobacteriaceae</taxon>
        <taxon>Edaphobacter</taxon>
    </lineage>
</organism>
<proteinExistence type="predicted"/>
<protein>
    <submittedName>
        <fullName evidence="2">Portal protein</fullName>
    </submittedName>
</protein>
<evidence type="ECO:0000313" key="2">
    <source>
        <dbReference type="EMBL" id="XBH13263.1"/>
    </source>
</evidence>
<accession>A0AAU7D7R3</accession>
<feature type="region of interest" description="Disordered" evidence="1">
    <location>
        <begin position="281"/>
        <end position="327"/>
    </location>
</feature>
<dbReference type="EMBL" id="CP121195">
    <property type="protein sequence ID" value="XBH13263.1"/>
    <property type="molecule type" value="Genomic_DNA"/>
</dbReference>
<reference evidence="2" key="1">
    <citation type="submission" date="2023-03" db="EMBL/GenBank/DDBJ databases">
        <title>Edaphobacter sp.</title>
        <authorList>
            <person name="Huber K.J."/>
            <person name="Papendorf J."/>
            <person name="Pilke C."/>
            <person name="Bunk B."/>
            <person name="Sproeer C."/>
            <person name="Pester M."/>
        </authorList>
    </citation>
    <scope>NUCLEOTIDE SEQUENCE</scope>
    <source>
        <strain evidence="2">DSM 109920</strain>
    </source>
</reference>
<dbReference type="AlphaFoldDB" id="A0AAU7D7R3"/>
<dbReference type="RefSeq" id="WP_348269745.1">
    <property type="nucleotide sequence ID" value="NZ_CP121195.1"/>
</dbReference>
<feature type="compositionally biased region" description="Low complexity" evidence="1">
    <location>
        <begin position="305"/>
        <end position="319"/>
    </location>
</feature>
<name>A0AAU7D7R3_9BACT</name>
<gene>
    <name evidence="2" type="ORF">P8936_16480</name>
</gene>
<dbReference type="Pfam" id="PF16510">
    <property type="entry name" value="P22_portal"/>
    <property type="match status" value="1"/>
</dbReference>
<sequence length="327" mass="36837">MADKEELDEKGDFLATARKRFAAAVEDEKHLREKFVSDLKFASPDGDDQWDPLVKLQREAAGRPAMSFPRCHTFVQQVSNEARQNKPQIKFAPRLDADKDTADIYEGLARYIQYTSDAQIAYETAIEYSAGASFGYFRFLTDYVDDESDDQQLNVVPVLDPLTIYGVLVPACFNRVPRFAFVVEDIPKEEFKQQYPDSEMAGLSWSEAEKQAEGWVGSETVRIAEYWYTEEVKAKPGEDKGKRRSKFKVKYAAVGAVCPEYAADVRRRAVQEFRHGRRRHPLRPFQEDVASEPSGWRQRGEGSTASAGSVAAVDSASSGRQCCRAGV</sequence>
<dbReference type="InterPro" id="IPR032427">
    <property type="entry name" value="P22_portal"/>
</dbReference>